<reference evidence="3 4" key="1">
    <citation type="submission" date="2020-11" db="EMBL/GenBank/DDBJ databases">
        <title>The genome sequence of Novosphingobium sp. 1Y9A.</title>
        <authorList>
            <person name="Liu Y."/>
        </authorList>
    </citation>
    <scope>NUCLEOTIDE SEQUENCE [LARGE SCALE GENOMIC DNA]</scope>
    <source>
        <strain evidence="3 4">1Y9A</strain>
    </source>
</reference>
<proteinExistence type="predicted"/>
<dbReference type="InterPro" id="IPR009528">
    <property type="entry name" value="Restrct_endonuc_II_BsuBI_C"/>
</dbReference>
<dbReference type="GO" id="GO:0004519">
    <property type="term" value="F:endonuclease activity"/>
    <property type="evidence" value="ECO:0007669"/>
    <property type="project" value="UniProtKB-KW"/>
</dbReference>
<dbReference type="InterPro" id="IPR041454">
    <property type="entry name" value="BsuBI/PstI_N"/>
</dbReference>
<feature type="domain" description="BsuBI/PstI restriction endonuclease HTH" evidence="2">
    <location>
        <begin position="9"/>
        <end position="175"/>
    </location>
</feature>
<evidence type="ECO:0000259" key="1">
    <source>
        <dbReference type="Pfam" id="PF06616"/>
    </source>
</evidence>
<dbReference type="EMBL" id="JADQDC010000010">
    <property type="protein sequence ID" value="MBF9152186.1"/>
    <property type="molecule type" value="Genomic_DNA"/>
</dbReference>
<protein>
    <submittedName>
        <fullName evidence="3">Restriction endonuclease</fullName>
    </submittedName>
</protein>
<organism evidence="3 4">
    <name type="scientific">Novosphingobium jiangmenense</name>
    <dbReference type="NCBI Taxonomy" id="2791981"/>
    <lineage>
        <taxon>Bacteria</taxon>
        <taxon>Pseudomonadati</taxon>
        <taxon>Pseudomonadota</taxon>
        <taxon>Alphaproteobacteria</taxon>
        <taxon>Sphingomonadales</taxon>
        <taxon>Sphingomonadaceae</taxon>
        <taxon>Novosphingobium</taxon>
    </lineage>
</organism>
<keyword evidence="4" id="KW-1185">Reference proteome</keyword>
<dbReference type="Proteomes" id="UP000600799">
    <property type="component" value="Unassembled WGS sequence"/>
</dbReference>
<dbReference type="InterPro" id="IPR041963">
    <property type="entry name" value="BsuBI/PstI_C_sf"/>
</dbReference>
<keyword evidence="3" id="KW-0540">Nuclease</keyword>
<evidence type="ECO:0000259" key="2">
    <source>
        <dbReference type="Pfam" id="PF17728"/>
    </source>
</evidence>
<sequence length="354" mass="38190">MTLPPLLPWKEIHARLPEIFPEGSANREHSIWEIAAKTIFVMLYVGAVEGNGAWLRPDQVTRMTDAQAALTSADDRAAWVPVSMKSSKGLNIPDRWYAVNTRESIRDDTIRYALLQNGAVIDRPVATTSSAGRYALQAEFAELFSPDLNEATFIAKAAAWREKHLNAGALARIAIVRKGAAAGGTYELVTFPNGETRRMATGPSADISKAVVEVFAPKFLQKPGVITLSESGNKVVARDDELAKAIGLTIPADKSLPDIVLVDLGPAHPLLVFVEVVHTDGPVNDARKTALLQIAEGAGFAPQHVAFVTAYLDRASATFRKTVSSLAWGSYAWFASEPESLMVFSGKPLQIEGG</sequence>
<evidence type="ECO:0000313" key="3">
    <source>
        <dbReference type="EMBL" id="MBF9152186.1"/>
    </source>
</evidence>
<dbReference type="RefSeq" id="WP_196276505.1">
    <property type="nucleotide sequence ID" value="NZ_JADQDC010000010.1"/>
</dbReference>
<dbReference type="Pfam" id="PF17728">
    <property type="entry name" value="BsuBI_PstI_RE_N"/>
    <property type="match status" value="1"/>
</dbReference>
<comment type="caution">
    <text evidence="3">The sequence shown here is derived from an EMBL/GenBank/DDBJ whole genome shotgun (WGS) entry which is preliminary data.</text>
</comment>
<dbReference type="Gene3D" id="1.10.10.1820">
    <property type="entry name" value="BsuBI/PstI restriction endonuclease-like"/>
    <property type="match status" value="1"/>
</dbReference>
<dbReference type="Gene3D" id="3.40.1350.80">
    <property type="match status" value="1"/>
</dbReference>
<keyword evidence="3" id="KW-0255">Endonuclease</keyword>
<gene>
    <name evidence="3" type="ORF">I2488_14345</name>
</gene>
<dbReference type="Pfam" id="PF06616">
    <property type="entry name" value="BsuBI_PstI_RE"/>
    <property type="match status" value="1"/>
</dbReference>
<keyword evidence="3" id="KW-0378">Hydrolase</keyword>
<evidence type="ECO:0000313" key="4">
    <source>
        <dbReference type="Proteomes" id="UP000600799"/>
    </source>
</evidence>
<name>A0ABS0HIX5_9SPHN</name>
<feature type="domain" description="BsuBI/PstI restriction endonuclease" evidence="1">
    <location>
        <begin position="188"/>
        <end position="346"/>
    </location>
</feature>
<dbReference type="InterPro" id="IPR041962">
    <property type="entry name" value="BsuBI/PstI_N_sf"/>
</dbReference>
<accession>A0ABS0HIX5</accession>